<dbReference type="Proteomes" id="UP000193907">
    <property type="component" value="Unassembled WGS sequence"/>
</dbReference>
<keyword evidence="3" id="KW-1185">Reference proteome</keyword>
<dbReference type="EMBL" id="LQOM01000048">
    <property type="protein sequence ID" value="ORV07915.1"/>
    <property type="molecule type" value="Genomic_DNA"/>
</dbReference>
<accession>A0A1X1RK25</accession>
<dbReference type="Proteomes" id="UP000230971">
    <property type="component" value="Unassembled WGS sequence"/>
</dbReference>
<dbReference type="AlphaFoldDB" id="A0A1X1RK25"/>
<dbReference type="EMBL" id="PDKV01000033">
    <property type="protein sequence ID" value="PIB75317.1"/>
    <property type="molecule type" value="Genomic_DNA"/>
</dbReference>
<evidence type="ECO:0000313" key="4">
    <source>
        <dbReference type="Proteomes" id="UP000230971"/>
    </source>
</evidence>
<protein>
    <submittedName>
        <fullName evidence="1">Uncharacterized protein</fullName>
    </submittedName>
</protein>
<proteinExistence type="predicted"/>
<comment type="caution">
    <text evidence="1">The sequence shown here is derived from an EMBL/GenBank/DDBJ whole genome shotgun (WGS) entry which is preliminary data.</text>
</comment>
<reference evidence="2 4" key="2">
    <citation type="journal article" date="2017" name="Infect. Genet. Evol.">
        <title>The new phylogeny of the genus Mycobacterium: The old and the news.</title>
        <authorList>
            <person name="Tortoli E."/>
            <person name="Fedrizzi T."/>
            <person name="Meehan C.J."/>
            <person name="Trovato A."/>
            <person name="Grottola A."/>
            <person name="Giacobazzi E."/>
            <person name="Serpini G.F."/>
            <person name="Tagliazucchi S."/>
            <person name="Fabio A."/>
            <person name="Bettua C."/>
            <person name="Bertorelli R."/>
            <person name="Frascaro F."/>
            <person name="De Sanctis V."/>
            <person name="Pecorari M."/>
            <person name="Jousson O."/>
            <person name="Segata N."/>
            <person name="Cirillo D.M."/>
        </authorList>
    </citation>
    <scope>NUCLEOTIDE SEQUENCE [LARGE SCALE GENOMIC DNA]</scope>
    <source>
        <strain evidence="2 4">NCTC 12882</strain>
    </source>
</reference>
<gene>
    <name evidence="1" type="ORF">AWB95_21115</name>
    <name evidence="2" type="ORF">CQY23_20135</name>
</gene>
<evidence type="ECO:0000313" key="1">
    <source>
        <dbReference type="EMBL" id="ORV07915.1"/>
    </source>
</evidence>
<sequence length="59" mass="6357">MPEADFDALIARVRPPEEPADPKARAAAALRREMGANVRGKKPSKEAAAAALRRYANGR</sequence>
<reference evidence="1 3" key="1">
    <citation type="submission" date="2016-01" db="EMBL/GenBank/DDBJ databases">
        <title>The new phylogeny of the genus Mycobacterium.</title>
        <authorList>
            <person name="Tarcisio F."/>
            <person name="Conor M."/>
            <person name="Antonella G."/>
            <person name="Elisabetta G."/>
            <person name="Giulia F.S."/>
            <person name="Sara T."/>
            <person name="Anna F."/>
            <person name="Clotilde B."/>
            <person name="Roberto B."/>
            <person name="Veronica D.S."/>
            <person name="Fabio R."/>
            <person name="Monica P."/>
            <person name="Olivier J."/>
            <person name="Enrico T."/>
            <person name="Nicola S."/>
        </authorList>
    </citation>
    <scope>NUCLEOTIDE SEQUENCE [LARGE SCALE GENOMIC DNA]</scope>
    <source>
        <strain evidence="1 3">DSM 44243</strain>
    </source>
</reference>
<organism evidence="1 3">
    <name type="scientific">Mycobacterium celatum</name>
    <dbReference type="NCBI Taxonomy" id="28045"/>
    <lineage>
        <taxon>Bacteria</taxon>
        <taxon>Bacillati</taxon>
        <taxon>Actinomycetota</taxon>
        <taxon>Actinomycetes</taxon>
        <taxon>Mycobacteriales</taxon>
        <taxon>Mycobacteriaceae</taxon>
        <taxon>Mycobacterium</taxon>
    </lineage>
</organism>
<dbReference type="STRING" id="28045.AWB95_21115"/>
<evidence type="ECO:0000313" key="2">
    <source>
        <dbReference type="EMBL" id="PIB75317.1"/>
    </source>
</evidence>
<evidence type="ECO:0000313" key="3">
    <source>
        <dbReference type="Proteomes" id="UP000193907"/>
    </source>
</evidence>
<name>A0A1X1RK25_MYCCE</name>